<reference evidence="4 5" key="1">
    <citation type="submission" date="2023-10" db="EMBL/GenBank/DDBJ databases">
        <title>Characteristics and mechanism of a salt-tolerant marine origin heterotrophic nitrifying- aerobic denitrifying bacteria Marinobacter xestospongiae HN1.</title>
        <authorList>
            <person name="Qi R."/>
        </authorList>
    </citation>
    <scope>NUCLEOTIDE SEQUENCE [LARGE SCALE GENOMIC DNA]</scope>
    <source>
        <strain evidence="4 5">HN1</strain>
    </source>
</reference>
<feature type="region of interest" description="Disordered" evidence="1">
    <location>
        <begin position="440"/>
        <end position="523"/>
    </location>
</feature>
<gene>
    <name evidence="4" type="ORF">RYS15_17965</name>
</gene>
<organism evidence="4 5">
    <name type="scientific">Marinobacter xestospongiae</name>
    <dbReference type="NCBI Taxonomy" id="994319"/>
    <lineage>
        <taxon>Bacteria</taxon>
        <taxon>Pseudomonadati</taxon>
        <taxon>Pseudomonadota</taxon>
        <taxon>Gammaproteobacteria</taxon>
        <taxon>Pseudomonadales</taxon>
        <taxon>Marinobacteraceae</taxon>
        <taxon>Marinobacter</taxon>
    </lineage>
</organism>
<evidence type="ECO:0000313" key="4">
    <source>
        <dbReference type="EMBL" id="MDV2080574.1"/>
    </source>
</evidence>
<dbReference type="RefSeq" id="WP_316974964.1">
    <property type="nucleotide sequence ID" value="NZ_JAWIIJ010000016.1"/>
</dbReference>
<dbReference type="EMBL" id="JAWIIJ010000016">
    <property type="protein sequence ID" value="MDV2080574.1"/>
    <property type="molecule type" value="Genomic_DNA"/>
</dbReference>
<feature type="compositionally biased region" description="Pro residues" evidence="1">
    <location>
        <begin position="452"/>
        <end position="463"/>
    </location>
</feature>
<name>A0ABU3W229_9GAMM</name>
<protein>
    <submittedName>
        <fullName evidence="4">DUF4347 domain-containing protein</fullName>
    </submittedName>
</protein>
<keyword evidence="5" id="KW-1185">Reference proteome</keyword>
<accession>A0ABU3W229</accession>
<evidence type="ECO:0000256" key="1">
    <source>
        <dbReference type="SAM" id="MobiDB-lite"/>
    </source>
</evidence>
<sequence length="557" mass="58195">MLYRHVTVIDPVLPDAQTLVDAAHQLGHTALILTQDEASLPSLVQRLENLGRVDALHVLCHGEPGQVRLGNTLVSPANIDALAPSLQRLGACVEEAILLYSCHTASGPQGQELLARLGNLLGTTVSASSTAIGHSTLGGNWILDQSTGPHSAQALSIPDYAGVLATTLTFSADESGWDAQAIAVDGEGGSTDFPGMELQIFNISDAAGTKLDHINWYGADTFYADDGFHGVTIDWDNHSGEWAGMAIQSADGAEFQLQSFDFYDWGSYPRQGENVTVIGYRDNVQVGSQTFTSNGDDNRKSIAITPSTGFEAVDEVRIVFEDGAGYIALNNITVDIAIPPNTAPTASDDNLSIRYNSSHTFVLADFGFSDVDGDTLHHVTINTVPTSGSLTLDGNPVNNGDTISAMDLSDGKLVYSPASGASGNGYASLVFTVNDGTVDAAGSNTLTLDVGTPPPPPPPPTPDPEPEPEPEPDPEPDPEPEPEPQPDPDTDGDGVPQDEEAGVPSLNGDGVGDGNGDGIADTEQGNVASLIFLESDRAESDPDGVPEIYLTLAAVSA</sequence>
<feature type="domain" description="DUF4347" evidence="2">
    <location>
        <begin position="6"/>
        <end position="154"/>
    </location>
</feature>
<dbReference type="InterPro" id="IPR040853">
    <property type="entry name" value="RapA2_cadherin-like"/>
</dbReference>
<comment type="caution">
    <text evidence="4">The sequence shown here is derived from an EMBL/GenBank/DDBJ whole genome shotgun (WGS) entry which is preliminary data.</text>
</comment>
<evidence type="ECO:0000259" key="3">
    <source>
        <dbReference type="Pfam" id="PF17803"/>
    </source>
</evidence>
<evidence type="ECO:0000313" key="5">
    <source>
        <dbReference type="Proteomes" id="UP001269819"/>
    </source>
</evidence>
<dbReference type="Pfam" id="PF14252">
    <property type="entry name" value="DUF4347"/>
    <property type="match status" value="1"/>
</dbReference>
<dbReference type="InterPro" id="IPR025592">
    <property type="entry name" value="DUF4347"/>
</dbReference>
<evidence type="ECO:0000259" key="2">
    <source>
        <dbReference type="Pfam" id="PF14252"/>
    </source>
</evidence>
<feature type="compositionally biased region" description="Acidic residues" evidence="1">
    <location>
        <begin position="464"/>
        <end position="501"/>
    </location>
</feature>
<proteinExistence type="predicted"/>
<dbReference type="Pfam" id="PF17803">
    <property type="entry name" value="Cadherin_4"/>
    <property type="match status" value="1"/>
</dbReference>
<feature type="domain" description="RapA2 cadherin-like" evidence="3">
    <location>
        <begin position="333"/>
        <end position="395"/>
    </location>
</feature>
<dbReference type="Proteomes" id="UP001269819">
    <property type="component" value="Unassembled WGS sequence"/>
</dbReference>